<dbReference type="InterPro" id="IPR050228">
    <property type="entry name" value="Carboxylesterase_BioH"/>
</dbReference>
<gene>
    <name evidence="2" type="ORF">E8A74_31240</name>
</gene>
<dbReference type="PANTHER" id="PTHR43194">
    <property type="entry name" value="HYDROLASE ALPHA/BETA FOLD FAMILY"/>
    <property type="match status" value="1"/>
</dbReference>
<sequence length="270" mass="29923">MTWVDPEPRVLEREGCPLHYWLVGDAGRPLVVLTHGAGLDHRMWRDNVAALAEHHRVLLWDVRGHGLSRPMGTRFTVETVIDDLVALLDAIGAPPAVHVGQSMGGNLAQELVRRHPDRVRALVLVDCACNTAELSWMERLGVRLTPAMLRLYPYDALLRQSARSISALESVRESCLEAMRRLEKHETLEVMMAVLGCIRDEPDARIPKPFLLVRGALSRAGSIAKQGPAWARRDPSCRGDVVIADANHCVNMDAPRAFDDAVRSFLATLA</sequence>
<evidence type="ECO:0000313" key="2">
    <source>
        <dbReference type="EMBL" id="TKD01324.1"/>
    </source>
</evidence>
<protein>
    <submittedName>
        <fullName evidence="2">Alpha/beta fold hydrolase</fullName>
    </submittedName>
</protein>
<organism evidence="2 3">
    <name type="scientific">Polyangium fumosum</name>
    <dbReference type="NCBI Taxonomy" id="889272"/>
    <lineage>
        <taxon>Bacteria</taxon>
        <taxon>Pseudomonadati</taxon>
        <taxon>Myxococcota</taxon>
        <taxon>Polyangia</taxon>
        <taxon>Polyangiales</taxon>
        <taxon>Polyangiaceae</taxon>
        <taxon>Polyangium</taxon>
    </lineage>
</organism>
<dbReference type="PRINTS" id="PR00111">
    <property type="entry name" value="ABHYDROLASE"/>
</dbReference>
<accession>A0A4U1J4E6</accession>
<keyword evidence="3" id="KW-1185">Reference proteome</keyword>
<dbReference type="SUPFAM" id="SSF53474">
    <property type="entry name" value="alpha/beta-Hydrolases"/>
    <property type="match status" value="1"/>
</dbReference>
<dbReference type="GO" id="GO:0016787">
    <property type="term" value="F:hydrolase activity"/>
    <property type="evidence" value="ECO:0007669"/>
    <property type="project" value="UniProtKB-KW"/>
</dbReference>
<evidence type="ECO:0000313" key="3">
    <source>
        <dbReference type="Proteomes" id="UP000309215"/>
    </source>
</evidence>
<dbReference type="InterPro" id="IPR029058">
    <property type="entry name" value="AB_hydrolase_fold"/>
</dbReference>
<dbReference type="RefSeq" id="WP_136932770.1">
    <property type="nucleotide sequence ID" value="NZ_SSMQ01000040.1"/>
</dbReference>
<dbReference type="InterPro" id="IPR000073">
    <property type="entry name" value="AB_hydrolase_1"/>
</dbReference>
<comment type="caution">
    <text evidence="2">The sequence shown here is derived from an EMBL/GenBank/DDBJ whole genome shotgun (WGS) entry which is preliminary data.</text>
</comment>
<evidence type="ECO:0000259" key="1">
    <source>
        <dbReference type="Pfam" id="PF00561"/>
    </source>
</evidence>
<dbReference type="Proteomes" id="UP000309215">
    <property type="component" value="Unassembled WGS sequence"/>
</dbReference>
<dbReference type="OrthoDB" id="5338718at2"/>
<dbReference type="PANTHER" id="PTHR43194:SF5">
    <property type="entry name" value="PIMELOYL-[ACYL-CARRIER PROTEIN] METHYL ESTER ESTERASE"/>
    <property type="match status" value="1"/>
</dbReference>
<dbReference type="EMBL" id="SSMQ01000040">
    <property type="protein sequence ID" value="TKD01324.1"/>
    <property type="molecule type" value="Genomic_DNA"/>
</dbReference>
<feature type="domain" description="AB hydrolase-1" evidence="1">
    <location>
        <begin position="29"/>
        <end position="169"/>
    </location>
</feature>
<proteinExistence type="predicted"/>
<dbReference type="AlphaFoldDB" id="A0A4U1J4E6"/>
<dbReference type="Pfam" id="PF00561">
    <property type="entry name" value="Abhydrolase_1"/>
    <property type="match status" value="1"/>
</dbReference>
<dbReference type="Gene3D" id="3.40.50.1820">
    <property type="entry name" value="alpha/beta hydrolase"/>
    <property type="match status" value="1"/>
</dbReference>
<name>A0A4U1J4E6_9BACT</name>
<keyword evidence="2" id="KW-0378">Hydrolase</keyword>
<reference evidence="2 3" key="1">
    <citation type="submission" date="2019-04" db="EMBL/GenBank/DDBJ databases">
        <authorList>
            <person name="Li Y."/>
            <person name="Wang J."/>
        </authorList>
    </citation>
    <scope>NUCLEOTIDE SEQUENCE [LARGE SCALE GENOMIC DNA]</scope>
    <source>
        <strain evidence="2 3">DSM 14668</strain>
    </source>
</reference>